<protein>
    <recommendedName>
        <fullName evidence="1">KAP NTPase domain-containing protein</fullName>
    </recommendedName>
</protein>
<reference evidence="2 3" key="2">
    <citation type="journal article" date="2016" name="Genome Announc.">
        <title>Complete Genome Sequence of the Highly Virulent Aeromonas schubertii Strain WL1483, Isolated from Diseased Snakehead Fish (Channa argus) in China.</title>
        <authorList>
            <person name="Liu L."/>
            <person name="Li N."/>
            <person name="Zhang D."/>
            <person name="Fu X."/>
            <person name="Shi C."/>
            <person name="Lin Q."/>
            <person name="Hao G."/>
        </authorList>
    </citation>
    <scope>NUCLEOTIDE SEQUENCE [LARGE SCALE GENOMIC DNA]</scope>
    <source>
        <strain evidence="2 3">WL1483</strain>
    </source>
</reference>
<proteinExistence type="predicted"/>
<organism evidence="2 3">
    <name type="scientific">Aeromonas schubertii</name>
    <dbReference type="NCBI Taxonomy" id="652"/>
    <lineage>
        <taxon>Bacteria</taxon>
        <taxon>Pseudomonadati</taxon>
        <taxon>Pseudomonadota</taxon>
        <taxon>Gammaproteobacteria</taxon>
        <taxon>Aeromonadales</taxon>
        <taxon>Aeromonadaceae</taxon>
        <taxon>Aeromonas</taxon>
    </lineage>
</organism>
<evidence type="ECO:0000259" key="1">
    <source>
        <dbReference type="Pfam" id="PF07693"/>
    </source>
</evidence>
<dbReference type="EMBL" id="CP013067">
    <property type="protein sequence ID" value="ALP40258.1"/>
    <property type="molecule type" value="Genomic_DNA"/>
</dbReference>
<dbReference type="Pfam" id="PF07693">
    <property type="entry name" value="KAP_NTPase"/>
    <property type="match status" value="1"/>
</dbReference>
<reference evidence="3" key="1">
    <citation type="submission" date="2015-10" db="EMBL/GenBank/DDBJ databases">
        <title>Complete Genome Sequence of Aeromonas schubertii strain WL1483.</title>
        <authorList>
            <person name="Liu L."/>
        </authorList>
    </citation>
    <scope>NUCLEOTIDE SEQUENCE [LARGE SCALE GENOMIC DNA]</scope>
    <source>
        <strain evidence="3">WL1483</strain>
    </source>
</reference>
<dbReference type="PATRIC" id="fig|652.5.peg.3139"/>
<evidence type="ECO:0000313" key="2">
    <source>
        <dbReference type="EMBL" id="ALP40258.1"/>
    </source>
</evidence>
<accession>A0A0S2SF45</accession>
<gene>
    <name evidence="2" type="ORF">WL1483_839</name>
</gene>
<name>A0A0S2SF45_9GAMM</name>
<dbReference type="InterPro" id="IPR011646">
    <property type="entry name" value="KAP_P-loop"/>
</dbReference>
<dbReference type="Proteomes" id="UP000058114">
    <property type="component" value="Chromosome"/>
</dbReference>
<dbReference type="KEGG" id="asr:WL1483_839"/>
<feature type="domain" description="KAP NTPase" evidence="1">
    <location>
        <begin position="25"/>
        <end position="150"/>
    </location>
</feature>
<dbReference type="AlphaFoldDB" id="A0A0S2SF45"/>
<evidence type="ECO:0000313" key="3">
    <source>
        <dbReference type="Proteomes" id="UP000058114"/>
    </source>
</evidence>
<sequence>MGVKLDINLDGASETTLNTKLEKLNISEFFSDKISKEIVLIFDDLERSEISTVEVLGFINELVENAKVKVILIANEKVLIEGSNGSVYRDFKEKVIGKTFEIKHDFSSILCDFLKGYSVSEYKEVIQSVYDQSKFKNLRKFKQSIDDFEYLIRNIDEIYKKNDQFYKDLVRCFFALSIEIKKGSLSEEELRKNIPFKKSTDCTDLVIA</sequence>